<accession>A0ABR9SET9</accession>
<feature type="transmembrane region" description="Helical" evidence="1">
    <location>
        <begin position="49"/>
        <end position="68"/>
    </location>
</feature>
<proteinExistence type="predicted"/>
<dbReference type="Proteomes" id="UP000715965">
    <property type="component" value="Unassembled WGS sequence"/>
</dbReference>
<evidence type="ECO:0000256" key="1">
    <source>
        <dbReference type="SAM" id="Phobius"/>
    </source>
</evidence>
<reference evidence="2 3" key="1">
    <citation type="submission" date="2020-10" db="EMBL/GenBank/DDBJ databases">
        <title>Draft genome of Ramlibacter aquaticus LMG 30558.</title>
        <authorList>
            <person name="Props R."/>
        </authorList>
    </citation>
    <scope>NUCLEOTIDE SEQUENCE [LARGE SCALE GENOMIC DNA]</scope>
    <source>
        <strain evidence="2 3">LMG 30558</strain>
    </source>
</reference>
<keyword evidence="3" id="KW-1185">Reference proteome</keyword>
<protein>
    <submittedName>
        <fullName evidence="2">DUF4239 domain-containing protein</fullName>
    </submittedName>
</protein>
<feature type="transmembrane region" description="Helical" evidence="1">
    <location>
        <begin position="177"/>
        <end position="197"/>
    </location>
</feature>
<gene>
    <name evidence="2" type="ORF">IM725_09840</name>
</gene>
<keyword evidence="1" id="KW-0812">Transmembrane</keyword>
<sequence length="251" mass="27177">MDWLLRTPALVVLLVAALLLVMETGRRLGRRWALPGGEDRGVAAVEGSMFALFGLILAFTFTGAAERFDHRRELIAREANAIGTVWLRLDLLPAPDQPRARALLREYVQQRLVATSEADGAAAAGERAASLQQALWSHCVQGVASVQGGPVLLLPALNELIDLTTTRESAARMHPPGVVYLLLVALALGSALLAGHAMGARPALPWLHMLAFALVTAITIYVIVELEFPRMGLVRIEASDALLRDLLRSMR</sequence>
<evidence type="ECO:0000313" key="2">
    <source>
        <dbReference type="EMBL" id="MBE7940870.1"/>
    </source>
</evidence>
<organism evidence="2 3">
    <name type="scientific">Ramlibacter aquaticus</name>
    <dbReference type="NCBI Taxonomy" id="2780094"/>
    <lineage>
        <taxon>Bacteria</taxon>
        <taxon>Pseudomonadati</taxon>
        <taxon>Pseudomonadota</taxon>
        <taxon>Betaproteobacteria</taxon>
        <taxon>Burkholderiales</taxon>
        <taxon>Comamonadaceae</taxon>
        <taxon>Ramlibacter</taxon>
    </lineage>
</organism>
<feature type="transmembrane region" description="Helical" evidence="1">
    <location>
        <begin position="203"/>
        <end position="224"/>
    </location>
</feature>
<comment type="caution">
    <text evidence="2">The sequence shown here is derived from an EMBL/GenBank/DDBJ whole genome shotgun (WGS) entry which is preliminary data.</text>
</comment>
<dbReference type="EMBL" id="JADDOJ010000033">
    <property type="protein sequence ID" value="MBE7940870.1"/>
    <property type="molecule type" value="Genomic_DNA"/>
</dbReference>
<name>A0ABR9SET9_9BURK</name>
<keyword evidence="1" id="KW-1133">Transmembrane helix</keyword>
<dbReference type="RefSeq" id="WP_193780410.1">
    <property type="nucleotide sequence ID" value="NZ_JADDOJ010000033.1"/>
</dbReference>
<evidence type="ECO:0000313" key="3">
    <source>
        <dbReference type="Proteomes" id="UP000715965"/>
    </source>
</evidence>
<dbReference type="Pfam" id="PF14023">
    <property type="entry name" value="Bestrophin-like"/>
    <property type="match status" value="1"/>
</dbReference>
<dbReference type="InterPro" id="IPR025333">
    <property type="entry name" value="DUF4239"/>
</dbReference>
<keyword evidence="1" id="KW-0472">Membrane</keyword>